<dbReference type="EC" id="1.1.1.34" evidence="7"/>
<evidence type="ECO:0000313" key="9">
    <source>
        <dbReference type="EMBL" id="KYQ93976.1"/>
    </source>
</evidence>
<sequence>MIELKEESFWILYILLVIPKLIAIIMSVRELFPFFKWGFNIRRSNFLVPILSNNVIVTGEEAVSFEKPLPMKASTLPPIAQVKFSPESPEVLKVSESPTPRQLQPVVEQQKQENSKKQLSEYSDQEILEKIDKGQVLPYKLESELGDCLRAVEIRRLLLERTLQKTVQHLPYQHYDFQKVQGACCENVIGYVPIPVGTAGPLMLNDTLITIPMATTEGCLVASTHRGCKAITESGGARCTIISRGMTRAPVVRFPSIIGVTQFVEWLNVSENYQKCLEIFNSTSRYARLTQIKNIVSGRTVYIRFKCDTGDAMGMNMVSKGVDAVLNYLKIQFTDMEVLSISGNVCTDKKPSAINWIEGRGRSVVCEAVISGDIVEKVLKTSVQALVDVNIAKNLVGSAMAGSIGGYNAHASNIVTAVFLATGQDCAQNVESSNCITQMESCNNGKDLYITVTMPSIEVGTVGGGTSLPAQSQCLDILGVKGSQEGKPGANADQLAKAVAAAVLAGELSLMSALSAGHLVKSHLQYNRKPTTTPTITTTTN</sequence>
<dbReference type="GO" id="GO:0015936">
    <property type="term" value="P:coenzyme A metabolic process"/>
    <property type="evidence" value="ECO:0007669"/>
    <property type="project" value="InterPro"/>
</dbReference>
<dbReference type="Pfam" id="PF00368">
    <property type="entry name" value="HMG-CoA_red"/>
    <property type="match status" value="1"/>
</dbReference>
<dbReference type="PROSITE" id="PS00066">
    <property type="entry name" value="HMG_COA_REDUCTASE_1"/>
    <property type="match status" value="1"/>
</dbReference>
<comment type="function">
    <text evidence="6">This transmembrane glycoprotein is involved in the control of cholesterol biosynthesis. It is the rate-limiting enzyme of the sterol biosynthesis.</text>
</comment>
<evidence type="ECO:0000313" key="10">
    <source>
        <dbReference type="Proteomes" id="UP000076078"/>
    </source>
</evidence>
<keyword evidence="7" id="KW-1133">Transmembrane helix</keyword>
<dbReference type="FunCoup" id="A0A151ZJ45">
    <property type="interactions" value="16"/>
</dbReference>
<dbReference type="UniPathway" id="UPA00058">
    <property type="reaction ID" value="UER00103"/>
</dbReference>
<dbReference type="GO" id="GO:0005778">
    <property type="term" value="C:peroxisomal membrane"/>
    <property type="evidence" value="ECO:0007669"/>
    <property type="project" value="TreeGrafter"/>
</dbReference>
<evidence type="ECO:0000256" key="5">
    <source>
        <dbReference type="ARBA" id="ARBA00023136"/>
    </source>
</evidence>
<dbReference type="SUPFAM" id="SSF55035">
    <property type="entry name" value="NAD-binding domain of HMG-CoA reductase"/>
    <property type="match status" value="1"/>
</dbReference>
<dbReference type="SUPFAM" id="SSF56542">
    <property type="entry name" value="Substrate-binding domain of HMG-CoA reductase"/>
    <property type="match status" value="1"/>
</dbReference>
<dbReference type="OrthoDB" id="310654at2759"/>
<keyword evidence="4 7" id="KW-0560">Oxidoreductase</keyword>
<comment type="catalytic activity">
    <reaction evidence="7">
        <text>(R)-mevalonate + 2 NADP(+) + CoA = (3S)-3-hydroxy-3-methylglutaryl-CoA + 2 NADPH + 2 H(+)</text>
        <dbReference type="Rhea" id="RHEA:15989"/>
        <dbReference type="ChEBI" id="CHEBI:15378"/>
        <dbReference type="ChEBI" id="CHEBI:36464"/>
        <dbReference type="ChEBI" id="CHEBI:43074"/>
        <dbReference type="ChEBI" id="CHEBI:57287"/>
        <dbReference type="ChEBI" id="CHEBI:57783"/>
        <dbReference type="ChEBI" id="CHEBI:58349"/>
        <dbReference type="EC" id="1.1.1.34"/>
    </reaction>
</comment>
<dbReference type="Proteomes" id="UP000076078">
    <property type="component" value="Unassembled WGS sequence"/>
</dbReference>
<dbReference type="GO" id="GO:0004420">
    <property type="term" value="F:hydroxymethylglutaryl-CoA reductase (NADPH) activity"/>
    <property type="evidence" value="ECO:0007669"/>
    <property type="project" value="UniProtKB-EC"/>
</dbReference>
<dbReference type="NCBIfam" id="TIGR00533">
    <property type="entry name" value="HMG_CoA_R_NADP"/>
    <property type="match status" value="1"/>
</dbReference>
<organism evidence="9 10">
    <name type="scientific">Tieghemostelium lacteum</name>
    <name type="common">Slime mold</name>
    <name type="synonym">Dictyostelium lacteum</name>
    <dbReference type="NCBI Taxonomy" id="361077"/>
    <lineage>
        <taxon>Eukaryota</taxon>
        <taxon>Amoebozoa</taxon>
        <taxon>Evosea</taxon>
        <taxon>Eumycetozoa</taxon>
        <taxon>Dictyostelia</taxon>
        <taxon>Dictyosteliales</taxon>
        <taxon>Raperosteliaceae</taxon>
        <taxon>Tieghemostelium</taxon>
    </lineage>
</organism>
<gene>
    <name evidence="9" type="ORF">DLAC_04868</name>
</gene>
<dbReference type="AlphaFoldDB" id="A0A151ZJ45"/>
<dbReference type="CDD" id="cd00643">
    <property type="entry name" value="HMG-CoA_reductase_classI"/>
    <property type="match status" value="1"/>
</dbReference>
<dbReference type="InterPro" id="IPR023074">
    <property type="entry name" value="HMG_CoA_Rdtase_cat_sf"/>
</dbReference>
<dbReference type="EMBL" id="LODT01000023">
    <property type="protein sequence ID" value="KYQ93976.1"/>
    <property type="molecule type" value="Genomic_DNA"/>
</dbReference>
<feature type="compositionally biased region" description="Basic and acidic residues" evidence="8">
    <location>
        <begin position="110"/>
        <end position="119"/>
    </location>
</feature>
<keyword evidence="7" id="KW-0256">Endoplasmic reticulum</keyword>
<dbReference type="FunFam" id="1.10.3270.10:FF:000003">
    <property type="entry name" value="3-hydroxy-3-methylglutaryl coenzyme A reductase"/>
    <property type="match status" value="1"/>
</dbReference>
<evidence type="ECO:0000256" key="8">
    <source>
        <dbReference type="SAM" id="MobiDB-lite"/>
    </source>
</evidence>
<comment type="caution">
    <text evidence="9">The sequence shown here is derived from an EMBL/GenBank/DDBJ whole genome shotgun (WGS) entry which is preliminary data.</text>
</comment>
<evidence type="ECO:0000256" key="3">
    <source>
        <dbReference type="ARBA" id="ARBA00022857"/>
    </source>
</evidence>
<evidence type="ECO:0000256" key="6">
    <source>
        <dbReference type="ARBA" id="ARBA00056486"/>
    </source>
</evidence>
<dbReference type="InterPro" id="IPR004554">
    <property type="entry name" value="HMG_CoA_Rdtase_eu_arc"/>
</dbReference>
<dbReference type="PROSITE" id="PS00318">
    <property type="entry name" value="HMG_COA_REDUCTASE_2"/>
    <property type="match status" value="1"/>
</dbReference>
<dbReference type="Gene3D" id="3.30.70.420">
    <property type="entry name" value="Hydroxymethylglutaryl-CoA reductase, class I/II, NAD/NADP-binding domain"/>
    <property type="match status" value="1"/>
</dbReference>
<evidence type="ECO:0000256" key="2">
    <source>
        <dbReference type="ARBA" id="ARBA00007661"/>
    </source>
</evidence>
<dbReference type="GO" id="GO:0005789">
    <property type="term" value="C:endoplasmic reticulum membrane"/>
    <property type="evidence" value="ECO:0007669"/>
    <property type="project" value="UniProtKB-SubCell"/>
</dbReference>
<accession>A0A151ZJ45</accession>
<keyword evidence="10" id="KW-1185">Reference proteome</keyword>
<dbReference type="OMA" id="FKWGFNI"/>
<dbReference type="PRINTS" id="PR00071">
    <property type="entry name" value="HMGCOARDTASE"/>
</dbReference>
<dbReference type="InterPro" id="IPR023076">
    <property type="entry name" value="HMG_CoA_Rdtase_CS"/>
</dbReference>
<evidence type="ECO:0000256" key="1">
    <source>
        <dbReference type="ARBA" id="ARBA00004370"/>
    </source>
</evidence>
<evidence type="ECO:0000256" key="4">
    <source>
        <dbReference type="ARBA" id="ARBA00023002"/>
    </source>
</evidence>
<dbReference type="GO" id="GO:0016126">
    <property type="term" value="P:sterol biosynthetic process"/>
    <property type="evidence" value="ECO:0007669"/>
    <property type="project" value="TreeGrafter"/>
</dbReference>
<reference evidence="9 10" key="1">
    <citation type="submission" date="2015-12" db="EMBL/GenBank/DDBJ databases">
        <title>Dictyostelia acquired genes for synthesis and detection of signals that induce cell-type specialization by lateral gene transfer from prokaryotes.</title>
        <authorList>
            <person name="Gloeckner G."/>
            <person name="Schaap P."/>
        </authorList>
    </citation>
    <scope>NUCLEOTIDE SEQUENCE [LARGE SCALE GENOMIC DNA]</scope>
    <source>
        <strain evidence="9 10">TK</strain>
    </source>
</reference>
<dbReference type="InterPro" id="IPR002202">
    <property type="entry name" value="HMG_CoA_Rdtase"/>
</dbReference>
<keyword evidence="7" id="KW-0812">Transmembrane</keyword>
<protein>
    <recommendedName>
        <fullName evidence="7">3-hydroxy-3-methylglutaryl coenzyme A reductase</fullName>
        <shortName evidence="7">HMG-CoA reductase</shortName>
        <ecNumber evidence="7">1.1.1.34</ecNumber>
    </recommendedName>
</protein>
<dbReference type="InParanoid" id="A0A151ZJ45"/>
<comment type="pathway">
    <text evidence="7">Metabolic intermediate biosynthesis; (R)-mevalonate biosynthesis; (R)-mevalonate from acetyl-CoA: step 3/3.</text>
</comment>
<dbReference type="Gene3D" id="1.10.3270.10">
    <property type="entry name" value="HMGR, N-terminal domain"/>
    <property type="match status" value="1"/>
</dbReference>
<dbReference type="PANTHER" id="PTHR10572:SF52">
    <property type="entry name" value="3-HYDROXY-3-METHYLGLUTARYL-COENZYME A REDUCTASE 1"/>
    <property type="match status" value="1"/>
</dbReference>
<evidence type="ECO:0000256" key="7">
    <source>
        <dbReference type="RuleBase" id="RU361219"/>
    </source>
</evidence>
<dbReference type="FunFam" id="3.90.770.10:FF:000001">
    <property type="entry name" value="3-hydroxy-3-methylglutaryl coenzyme A reductase"/>
    <property type="match status" value="1"/>
</dbReference>
<dbReference type="InterPro" id="IPR009029">
    <property type="entry name" value="HMG_CoA_Rdtase_sub-bd_dom_sf"/>
</dbReference>
<dbReference type="GO" id="GO:0008299">
    <property type="term" value="P:isoprenoid biosynthetic process"/>
    <property type="evidence" value="ECO:0007669"/>
    <property type="project" value="InterPro"/>
</dbReference>
<feature type="transmembrane region" description="Helical" evidence="7">
    <location>
        <begin position="12"/>
        <end position="32"/>
    </location>
</feature>
<dbReference type="PROSITE" id="PS50065">
    <property type="entry name" value="HMG_COA_REDUCTASE_4"/>
    <property type="match status" value="1"/>
</dbReference>
<name>A0A151ZJ45_TIELA</name>
<dbReference type="STRING" id="361077.A0A151ZJ45"/>
<dbReference type="PANTHER" id="PTHR10572">
    <property type="entry name" value="3-HYDROXY-3-METHYLGLUTARYL-COENZYME A REDUCTASE"/>
    <property type="match status" value="1"/>
</dbReference>
<proteinExistence type="inferred from homology"/>
<dbReference type="InterPro" id="IPR023282">
    <property type="entry name" value="HMG_CoA_Rdtase_N"/>
</dbReference>
<feature type="region of interest" description="Disordered" evidence="8">
    <location>
        <begin position="92"/>
        <end position="120"/>
    </location>
</feature>
<comment type="subcellular location">
    <subcellularLocation>
        <location evidence="7">Endoplasmic reticulum membrane</location>
        <topology evidence="7">Multi-pass membrane protein</topology>
    </subcellularLocation>
    <subcellularLocation>
        <location evidence="1">Membrane</location>
    </subcellularLocation>
</comment>
<keyword evidence="3 7" id="KW-0521">NADP</keyword>
<comment type="similarity">
    <text evidence="2 7">Belongs to the HMG-CoA reductase family.</text>
</comment>
<dbReference type="Gene3D" id="3.90.770.10">
    <property type="entry name" value="3-hydroxy-3-methylglutaryl-coenzyme A Reductase, Chain A, domain 2"/>
    <property type="match status" value="1"/>
</dbReference>
<dbReference type="PROSITE" id="PS01192">
    <property type="entry name" value="HMG_COA_REDUCTASE_3"/>
    <property type="match status" value="1"/>
</dbReference>
<comment type="caution">
    <text evidence="7">Lacks conserved residue(s) required for the propagation of feature annotation.</text>
</comment>
<keyword evidence="5 7" id="KW-0472">Membrane</keyword>
<dbReference type="FunFam" id="3.30.70.420:FF:000001">
    <property type="entry name" value="3-hydroxy-3-methylglutaryl coenzyme A reductase"/>
    <property type="match status" value="1"/>
</dbReference>
<dbReference type="InterPro" id="IPR009023">
    <property type="entry name" value="HMG_CoA_Rdtase_NAD(P)-bd_sf"/>
</dbReference>